<organism evidence="6 7">
    <name type="scientific">Candidatus Nitrosymbiomonas proteolyticus</name>
    <dbReference type="NCBI Taxonomy" id="2608984"/>
    <lineage>
        <taxon>Bacteria</taxon>
        <taxon>Bacillati</taxon>
        <taxon>Armatimonadota</taxon>
        <taxon>Armatimonadota incertae sedis</taxon>
        <taxon>Candidatus Nitrosymbiomonas</taxon>
    </lineage>
</organism>
<evidence type="ECO:0000313" key="6">
    <source>
        <dbReference type="EMBL" id="BBO23698.1"/>
    </source>
</evidence>
<dbReference type="EMBL" id="AP021858">
    <property type="protein sequence ID" value="BBO23698.1"/>
    <property type="molecule type" value="Genomic_DNA"/>
</dbReference>
<keyword evidence="2" id="KW-0732">Signal</keyword>
<reference evidence="6" key="1">
    <citation type="journal article" name="DNA Res.">
        <title>The physiological potential of anammox bacteria as revealed by their core genome structure.</title>
        <authorList>
            <person name="Okubo T."/>
            <person name="Toyoda A."/>
            <person name="Fukuhara K."/>
            <person name="Uchiyama I."/>
            <person name="Harigaya Y."/>
            <person name="Kuroiwa M."/>
            <person name="Suzuki T."/>
            <person name="Murakami Y."/>
            <person name="Suwa Y."/>
            <person name="Takami H."/>
        </authorList>
    </citation>
    <scope>NUCLEOTIDE SEQUENCE</scope>
    <source>
        <strain evidence="6">317325-2</strain>
    </source>
</reference>
<protein>
    <submittedName>
        <fullName evidence="6">Arylsulfatase A</fullName>
    </submittedName>
</protein>
<evidence type="ECO:0000259" key="5">
    <source>
        <dbReference type="Pfam" id="PF00884"/>
    </source>
</evidence>
<dbReference type="Proteomes" id="UP000662873">
    <property type="component" value="Chromosome"/>
</dbReference>
<name>A0A809RAL7_9BACT</name>
<dbReference type="KEGG" id="npy:NPRO_12930"/>
<sequence>MLWLLAAAAIAPVVERPNIILILSDDHARQAISAYGSRIIDTPGIDRLASEGFRFDRHYTANPICAPSRASLLTGKHSHANGHKDNVSTFDGTQQTFPKLLQQGGYETAAIGKWHLVSDPTGFDHWEILPGQGLYHNPDFLTPKGRHREEGYVTDLVTDKALKWLNGAHDKPFFLMIGHKAPHRNWVPDFRQLPNFRRWDFPEPPTLRTEYDGLVSAAKNVRMRIDQHMRTDVDLLIDFVPPRIEGATAERWRSFMIPQSEEYKRRLAATNDLLGVNFQRYLQNYLRCVASVDASVRRVLDHLDRSGLSKNTLVVYSSDQGFFLGENAWYDKRWFYEPSAGTPLIVRMPESLGRRARTADILTSNVDLAPTFLELARLPVPADLHGRSFARFLLGNDRSPIQNAVYGHFYENDDPDHKAPRYVAIATERHKLIYYYDLGEWELFDVLSDPLEQKNLWAEPRASQVRSELVRKLIAEQRRLREDPEIIEAVARAAKGLGIE</sequence>
<accession>A0A809RAL7</accession>
<proteinExistence type="inferred from homology"/>
<comment type="similarity">
    <text evidence="1">Belongs to the sulfatase family.</text>
</comment>
<dbReference type="PANTHER" id="PTHR43108">
    <property type="entry name" value="N-ACETYLGLUCOSAMINE-6-SULFATASE FAMILY MEMBER"/>
    <property type="match status" value="1"/>
</dbReference>
<dbReference type="SUPFAM" id="SSF53649">
    <property type="entry name" value="Alkaline phosphatase-like"/>
    <property type="match status" value="1"/>
</dbReference>
<dbReference type="Pfam" id="PF00884">
    <property type="entry name" value="Sulfatase"/>
    <property type="match status" value="1"/>
</dbReference>
<gene>
    <name evidence="6" type="ORF">NPRO_12930</name>
</gene>
<dbReference type="Gene3D" id="3.40.720.10">
    <property type="entry name" value="Alkaline Phosphatase, subunit A"/>
    <property type="match status" value="1"/>
</dbReference>
<dbReference type="AlphaFoldDB" id="A0A809RAL7"/>
<dbReference type="InterPro" id="IPR000917">
    <property type="entry name" value="Sulfatase_N"/>
</dbReference>
<evidence type="ECO:0000256" key="4">
    <source>
        <dbReference type="ARBA" id="ARBA00023180"/>
    </source>
</evidence>
<dbReference type="PANTHER" id="PTHR43108:SF6">
    <property type="entry name" value="N-SULPHOGLUCOSAMINE SULPHOHYDROLASE"/>
    <property type="match status" value="1"/>
</dbReference>
<feature type="domain" description="Sulfatase N-terminal" evidence="5">
    <location>
        <begin position="17"/>
        <end position="376"/>
    </location>
</feature>
<keyword evidence="4" id="KW-0325">Glycoprotein</keyword>
<dbReference type="PROSITE" id="PS00523">
    <property type="entry name" value="SULFATASE_1"/>
    <property type="match status" value="1"/>
</dbReference>
<dbReference type="InterPro" id="IPR024607">
    <property type="entry name" value="Sulfatase_CS"/>
</dbReference>
<evidence type="ECO:0000256" key="2">
    <source>
        <dbReference type="ARBA" id="ARBA00022729"/>
    </source>
</evidence>
<dbReference type="InterPro" id="IPR017850">
    <property type="entry name" value="Alkaline_phosphatase_core_sf"/>
</dbReference>
<evidence type="ECO:0000256" key="1">
    <source>
        <dbReference type="ARBA" id="ARBA00008779"/>
    </source>
</evidence>
<dbReference type="CDD" id="cd16031">
    <property type="entry name" value="G6S_like"/>
    <property type="match status" value="1"/>
</dbReference>
<dbReference type="GO" id="GO:0016787">
    <property type="term" value="F:hydrolase activity"/>
    <property type="evidence" value="ECO:0007669"/>
    <property type="project" value="UniProtKB-KW"/>
</dbReference>
<dbReference type="PROSITE" id="PS00149">
    <property type="entry name" value="SULFATASE_2"/>
    <property type="match status" value="1"/>
</dbReference>
<keyword evidence="3" id="KW-0378">Hydrolase</keyword>
<evidence type="ECO:0000256" key="3">
    <source>
        <dbReference type="ARBA" id="ARBA00022801"/>
    </source>
</evidence>
<evidence type="ECO:0000313" key="7">
    <source>
        <dbReference type="Proteomes" id="UP000662873"/>
    </source>
</evidence>